<comment type="similarity">
    <text evidence="7">Belongs to the binding-protein-dependent transport system permease family.</text>
</comment>
<dbReference type="RefSeq" id="WP_379497200.1">
    <property type="nucleotide sequence ID" value="NZ_JBHSAO010000008.1"/>
</dbReference>
<dbReference type="Proteomes" id="UP001595772">
    <property type="component" value="Unassembled WGS sequence"/>
</dbReference>
<dbReference type="InterPro" id="IPR035906">
    <property type="entry name" value="MetI-like_sf"/>
</dbReference>
<evidence type="ECO:0000259" key="8">
    <source>
        <dbReference type="PROSITE" id="PS50928"/>
    </source>
</evidence>
<evidence type="ECO:0000256" key="1">
    <source>
        <dbReference type="ARBA" id="ARBA00004651"/>
    </source>
</evidence>
<feature type="transmembrane region" description="Helical" evidence="7">
    <location>
        <begin position="72"/>
        <end position="96"/>
    </location>
</feature>
<keyword evidence="4 7" id="KW-0812">Transmembrane</keyword>
<dbReference type="PROSITE" id="PS50928">
    <property type="entry name" value="ABC_TM1"/>
    <property type="match status" value="1"/>
</dbReference>
<keyword evidence="5 7" id="KW-1133">Transmembrane helix</keyword>
<feature type="domain" description="ABC transmembrane type-1" evidence="8">
    <location>
        <begin position="73"/>
        <end position="262"/>
    </location>
</feature>
<dbReference type="InterPro" id="IPR000515">
    <property type="entry name" value="MetI-like"/>
</dbReference>
<evidence type="ECO:0000256" key="5">
    <source>
        <dbReference type="ARBA" id="ARBA00022989"/>
    </source>
</evidence>
<sequence>MLKKLEPSKVITTVIMGIVGIIFLLPFFWMLSASFKIEKDVLSFPIEWIPSTWNAIQNYSSVWLGDNSFGLYYWNSIKVAVLTTFVSVTFSCMAGYAFAKLKFKGRDLLFLVVLATYMIPPQAIIVPQYLLYSTAGLIDSHLGLILLNSFSAFGTFMLRQFFMSINDEIIESAKMDGAGHFRTFFSIALPLVQPAIATYAILRFIWTWNDYQNPLIFLRSESLYTIQIGIQQFADAHGSVYSLMMAAAVSAIVPLLIVFIVGQKQVIEGISMGSVKG</sequence>
<dbReference type="Gene3D" id="1.10.3720.10">
    <property type="entry name" value="MetI-like"/>
    <property type="match status" value="1"/>
</dbReference>
<feature type="transmembrane region" description="Helical" evidence="7">
    <location>
        <begin position="240"/>
        <end position="262"/>
    </location>
</feature>
<name>A0ABV8H1I1_9BACI</name>
<protein>
    <submittedName>
        <fullName evidence="9">Carbohydrate ABC transporter permease</fullName>
    </submittedName>
</protein>
<dbReference type="PANTHER" id="PTHR43744:SF12">
    <property type="entry name" value="ABC TRANSPORTER PERMEASE PROTEIN MG189-RELATED"/>
    <property type="match status" value="1"/>
</dbReference>
<keyword evidence="2 7" id="KW-0813">Transport</keyword>
<evidence type="ECO:0000256" key="2">
    <source>
        <dbReference type="ARBA" id="ARBA00022448"/>
    </source>
</evidence>
<evidence type="ECO:0000256" key="4">
    <source>
        <dbReference type="ARBA" id="ARBA00022692"/>
    </source>
</evidence>
<comment type="caution">
    <text evidence="9">The sequence shown here is derived from an EMBL/GenBank/DDBJ whole genome shotgun (WGS) entry which is preliminary data.</text>
</comment>
<comment type="subcellular location">
    <subcellularLocation>
        <location evidence="1 7">Cell membrane</location>
        <topology evidence="1 7">Multi-pass membrane protein</topology>
    </subcellularLocation>
</comment>
<evidence type="ECO:0000256" key="6">
    <source>
        <dbReference type="ARBA" id="ARBA00023136"/>
    </source>
</evidence>
<evidence type="ECO:0000313" key="9">
    <source>
        <dbReference type="EMBL" id="MFC4024715.1"/>
    </source>
</evidence>
<keyword evidence="6 7" id="KW-0472">Membrane</keyword>
<feature type="transmembrane region" description="Helical" evidence="7">
    <location>
        <begin position="183"/>
        <end position="206"/>
    </location>
</feature>
<feature type="transmembrane region" description="Helical" evidence="7">
    <location>
        <begin position="142"/>
        <end position="162"/>
    </location>
</feature>
<evidence type="ECO:0000256" key="7">
    <source>
        <dbReference type="RuleBase" id="RU363032"/>
    </source>
</evidence>
<evidence type="ECO:0000256" key="3">
    <source>
        <dbReference type="ARBA" id="ARBA00022475"/>
    </source>
</evidence>
<gene>
    <name evidence="9" type="ORF">ACFOUV_13005</name>
</gene>
<keyword evidence="10" id="KW-1185">Reference proteome</keyword>
<proteinExistence type="inferred from homology"/>
<accession>A0ABV8H1I1</accession>
<dbReference type="EMBL" id="JBHSAO010000008">
    <property type="protein sequence ID" value="MFC4024715.1"/>
    <property type="molecule type" value="Genomic_DNA"/>
</dbReference>
<dbReference type="PANTHER" id="PTHR43744">
    <property type="entry name" value="ABC TRANSPORTER PERMEASE PROTEIN MG189-RELATED-RELATED"/>
    <property type="match status" value="1"/>
</dbReference>
<dbReference type="CDD" id="cd06261">
    <property type="entry name" value="TM_PBP2"/>
    <property type="match status" value="1"/>
</dbReference>
<dbReference type="SUPFAM" id="SSF161098">
    <property type="entry name" value="MetI-like"/>
    <property type="match status" value="1"/>
</dbReference>
<organism evidence="9 10">
    <name type="scientific">Oceanobacillus longus</name>
    <dbReference type="NCBI Taxonomy" id="930120"/>
    <lineage>
        <taxon>Bacteria</taxon>
        <taxon>Bacillati</taxon>
        <taxon>Bacillota</taxon>
        <taxon>Bacilli</taxon>
        <taxon>Bacillales</taxon>
        <taxon>Bacillaceae</taxon>
        <taxon>Oceanobacillus</taxon>
    </lineage>
</organism>
<feature type="transmembrane region" description="Helical" evidence="7">
    <location>
        <begin position="12"/>
        <end position="31"/>
    </location>
</feature>
<dbReference type="Pfam" id="PF00528">
    <property type="entry name" value="BPD_transp_1"/>
    <property type="match status" value="1"/>
</dbReference>
<feature type="transmembrane region" description="Helical" evidence="7">
    <location>
        <begin position="108"/>
        <end position="130"/>
    </location>
</feature>
<reference evidence="10" key="1">
    <citation type="journal article" date="2019" name="Int. J. Syst. Evol. Microbiol.">
        <title>The Global Catalogue of Microorganisms (GCM) 10K type strain sequencing project: providing services to taxonomists for standard genome sequencing and annotation.</title>
        <authorList>
            <consortium name="The Broad Institute Genomics Platform"/>
            <consortium name="The Broad Institute Genome Sequencing Center for Infectious Disease"/>
            <person name="Wu L."/>
            <person name="Ma J."/>
        </authorList>
    </citation>
    <scope>NUCLEOTIDE SEQUENCE [LARGE SCALE GENOMIC DNA]</scope>
    <source>
        <strain evidence="10">IBRC-M 10703</strain>
    </source>
</reference>
<evidence type="ECO:0000313" key="10">
    <source>
        <dbReference type="Proteomes" id="UP001595772"/>
    </source>
</evidence>
<keyword evidence="3" id="KW-1003">Cell membrane</keyword>